<dbReference type="InterPro" id="IPR003307">
    <property type="entry name" value="W2_domain"/>
</dbReference>
<evidence type="ECO:0000256" key="3">
    <source>
        <dbReference type="ARBA" id="ARBA00022540"/>
    </source>
</evidence>
<dbReference type="GO" id="GO:0005829">
    <property type="term" value="C:cytosol"/>
    <property type="evidence" value="ECO:0007669"/>
    <property type="project" value="TreeGrafter"/>
</dbReference>
<dbReference type="PANTHER" id="PTHR23001">
    <property type="entry name" value="EUKARYOTIC TRANSLATION INITIATION FACTOR"/>
    <property type="match status" value="1"/>
</dbReference>
<dbReference type="Gene3D" id="2.20.25.350">
    <property type="match status" value="1"/>
</dbReference>
<dbReference type="InterPro" id="IPR045196">
    <property type="entry name" value="IF2/IF5"/>
</dbReference>
<dbReference type="GO" id="GO:0001732">
    <property type="term" value="P:formation of cytoplasmic translation initiation complex"/>
    <property type="evidence" value="ECO:0007669"/>
    <property type="project" value="TreeGrafter"/>
</dbReference>
<dbReference type="SUPFAM" id="SSF48371">
    <property type="entry name" value="ARM repeat"/>
    <property type="match status" value="1"/>
</dbReference>
<feature type="region of interest" description="Disordered" evidence="8">
    <location>
        <begin position="142"/>
        <end position="225"/>
    </location>
</feature>
<feature type="region of interest" description="Disordered" evidence="8">
    <location>
        <begin position="398"/>
        <end position="467"/>
    </location>
</feature>
<evidence type="ECO:0000256" key="7">
    <source>
        <dbReference type="ARBA" id="ARBA00023134"/>
    </source>
</evidence>
<dbReference type="PROSITE" id="PS51363">
    <property type="entry name" value="W2"/>
    <property type="match status" value="1"/>
</dbReference>
<dbReference type="Pfam" id="PF02020">
    <property type="entry name" value="W2"/>
    <property type="match status" value="1"/>
</dbReference>
<dbReference type="Gene3D" id="3.30.30.170">
    <property type="match status" value="1"/>
</dbReference>
<organism evidence="10">
    <name type="scientific">Amblyomma triste</name>
    <name type="common">Neotropical tick</name>
    <dbReference type="NCBI Taxonomy" id="251400"/>
    <lineage>
        <taxon>Eukaryota</taxon>
        <taxon>Metazoa</taxon>
        <taxon>Ecdysozoa</taxon>
        <taxon>Arthropoda</taxon>
        <taxon>Chelicerata</taxon>
        <taxon>Arachnida</taxon>
        <taxon>Acari</taxon>
        <taxon>Parasitiformes</taxon>
        <taxon>Ixodida</taxon>
        <taxon>Ixodoidea</taxon>
        <taxon>Ixodidae</taxon>
        <taxon>Amblyomminae</taxon>
        <taxon>Amblyomma</taxon>
    </lineage>
</organism>
<feature type="compositionally biased region" description="Acidic residues" evidence="8">
    <location>
        <begin position="398"/>
        <end position="418"/>
    </location>
</feature>
<dbReference type="AlphaFoldDB" id="A0A023GKF2"/>
<dbReference type="CDD" id="cd11561">
    <property type="entry name" value="W2_eIF5"/>
    <property type="match status" value="1"/>
</dbReference>
<feature type="compositionally biased region" description="Acidic residues" evidence="8">
    <location>
        <begin position="458"/>
        <end position="467"/>
    </location>
</feature>
<keyword evidence="7" id="KW-0342">GTP-binding</keyword>
<dbReference type="GO" id="GO:0003743">
    <property type="term" value="F:translation initiation factor activity"/>
    <property type="evidence" value="ECO:0007669"/>
    <property type="project" value="UniProtKB-KW"/>
</dbReference>
<dbReference type="InterPro" id="IPR016024">
    <property type="entry name" value="ARM-type_fold"/>
</dbReference>
<evidence type="ECO:0000256" key="5">
    <source>
        <dbReference type="ARBA" id="ARBA00022741"/>
    </source>
</evidence>
<dbReference type="FunFam" id="2.20.25.350:FF:000001">
    <property type="entry name" value="Eukaryotic translation initiation factor 5"/>
    <property type="match status" value="1"/>
</dbReference>
<evidence type="ECO:0000259" key="9">
    <source>
        <dbReference type="PROSITE" id="PS51363"/>
    </source>
</evidence>
<feature type="compositionally biased region" description="Low complexity" evidence="8">
    <location>
        <begin position="158"/>
        <end position="174"/>
    </location>
</feature>
<feature type="compositionally biased region" description="Low complexity" evidence="8">
    <location>
        <begin position="439"/>
        <end position="455"/>
    </location>
</feature>
<dbReference type="InterPro" id="IPR016190">
    <property type="entry name" value="Transl_init_fac_IF2/IF5_Zn-bd"/>
</dbReference>
<dbReference type="SMART" id="SM00653">
    <property type="entry name" value="eIF2B_5"/>
    <property type="match status" value="1"/>
</dbReference>
<keyword evidence="3 10" id="KW-0396">Initiation factor</keyword>
<name>A0A023GKF2_AMBTT</name>
<keyword evidence="5" id="KW-0547">Nucleotide-binding</keyword>
<evidence type="ECO:0000256" key="6">
    <source>
        <dbReference type="ARBA" id="ARBA00022917"/>
    </source>
</evidence>
<dbReference type="EMBL" id="GBBM01001024">
    <property type="protein sequence ID" value="JAC34394.1"/>
    <property type="molecule type" value="mRNA"/>
</dbReference>
<feature type="domain" description="W2" evidence="9">
    <location>
        <begin position="249"/>
        <end position="406"/>
    </location>
</feature>
<dbReference type="FunFam" id="3.30.30.170:FF:000002">
    <property type="entry name" value="Eukaryotic translation initiation factor 5"/>
    <property type="match status" value="1"/>
</dbReference>
<dbReference type="Pfam" id="PF01873">
    <property type="entry name" value="eIF-5_eIF-2B"/>
    <property type="match status" value="1"/>
</dbReference>
<protein>
    <recommendedName>
        <fullName evidence="2">Eukaryotic translation initiation factor 5</fullName>
    </recommendedName>
</protein>
<keyword evidence="6" id="KW-0648">Protein biosynthesis</keyword>
<reference evidence="10" key="1">
    <citation type="submission" date="2014-03" db="EMBL/GenBank/DDBJ databases">
        <title>The sialotranscriptome of Amblyomma triste, Amblyomma parvum and Amblyomma cajennense ticks, uncovered by 454-based RNA-seq.</title>
        <authorList>
            <person name="Garcia G.R."/>
            <person name="Gardinassi L.G."/>
            <person name="Ribeiro J.M."/>
            <person name="Anatriello E."/>
            <person name="Ferreira B.R."/>
            <person name="Moreira H.N."/>
            <person name="Mafra C."/>
            <person name="Olegario M.M."/>
            <person name="Szabo P.J."/>
            <person name="Miranda-Santos I.K."/>
            <person name="Maruyama S.R."/>
        </authorList>
    </citation>
    <scope>NUCLEOTIDE SEQUENCE</scope>
    <source>
        <strain evidence="10">Mato Grasso do Sul</strain>
        <tissue evidence="10">Salivary glands</tissue>
    </source>
</reference>
<dbReference type="GO" id="GO:0071074">
    <property type="term" value="F:eukaryotic initiation factor eIF2 binding"/>
    <property type="evidence" value="ECO:0007669"/>
    <property type="project" value="TreeGrafter"/>
</dbReference>
<accession>A0A023GKF2</accession>
<sequence length="467" mass="51492">MGSVNVNRSLTDQFYRYKMPKIIAKVEGKGNGIKTVLVNMTEVAKALNRPPTYPTKYFGCELGAQTQLDAKNDRYIVNGAHEASKLQDILDGFIRRYVLCASCDNPETVLGVLQRKGIITTKCRACGHAGTLDSAHKLNTFILKNPPPTQEGPKGSQAAAVAAATAAATAAAPKSKSKRKSRDERRSTTDAPKLQNGGGEDQDSDPQEDDWGDDVDDDWAEDTSEDAKARRLEALTAGAKGLMLDDDLEKTEQERMDIFYNYVKAHKEAGKVDGKEVVGEAERLEVRDKAPLVLCELLFNENILSQVGAQRALLLRFTHGNHRAQRYLLGGIEQVVREYSAALLPRVPHILKLLYDQDIVEEEVLLDWSKRVSKKYVSREVAQEIHERARPFIKWLQEAEEEESSSEGDGDDSQDENVEVVYSDRHISTSIQEVKEQPKAAAAGKAAPAATAATKGADEDDIDIDAI</sequence>
<proteinExistence type="evidence at transcript level"/>
<evidence type="ECO:0000256" key="8">
    <source>
        <dbReference type="SAM" id="MobiDB-lite"/>
    </source>
</evidence>
<dbReference type="SUPFAM" id="SSF75689">
    <property type="entry name" value="Zinc-binding domain of translation initiation factor 2 beta"/>
    <property type="match status" value="1"/>
</dbReference>
<dbReference type="SMART" id="SM00515">
    <property type="entry name" value="eIF5C"/>
    <property type="match status" value="1"/>
</dbReference>
<dbReference type="SUPFAM" id="SSF100966">
    <property type="entry name" value="Translation initiation factor 2 beta, aIF2beta, N-terminal domain"/>
    <property type="match status" value="1"/>
</dbReference>
<evidence type="ECO:0000313" key="10">
    <source>
        <dbReference type="EMBL" id="JAC34394.1"/>
    </source>
</evidence>
<comment type="similarity">
    <text evidence="1">Belongs to the eIF-2-beta/eIF-5 family.</text>
</comment>
<keyword evidence="4" id="KW-0597">Phosphoprotein</keyword>
<dbReference type="GO" id="GO:0005525">
    <property type="term" value="F:GTP binding"/>
    <property type="evidence" value="ECO:0007669"/>
    <property type="project" value="UniProtKB-KW"/>
</dbReference>
<feature type="compositionally biased region" description="Acidic residues" evidence="8">
    <location>
        <begin position="200"/>
        <end position="224"/>
    </location>
</feature>
<dbReference type="FunFam" id="1.25.40.180:FF:000018">
    <property type="entry name" value="eukaryotic translation initiation factor 5"/>
    <property type="match status" value="1"/>
</dbReference>
<dbReference type="PANTHER" id="PTHR23001:SF7">
    <property type="entry name" value="EUKARYOTIC TRANSLATION INITIATION FACTOR 5"/>
    <property type="match status" value="1"/>
</dbReference>
<evidence type="ECO:0000256" key="2">
    <source>
        <dbReference type="ARBA" id="ARBA00018059"/>
    </source>
</evidence>
<dbReference type="Gene3D" id="1.25.40.180">
    <property type="match status" value="1"/>
</dbReference>
<dbReference type="InterPro" id="IPR002735">
    <property type="entry name" value="Transl_init_fac_IF2/IF5_dom"/>
</dbReference>
<evidence type="ECO:0000256" key="1">
    <source>
        <dbReference type="ARBA" id="ARBA00010397"/>
    </source>
</evidence>
<dbReference type="GO" id="GO:0005092">
    <property type="term" value="F:GDP-dissociation inhibitor activity"/>
    <property type="evidence" value="ECO:0007669"/>
    <property type="project" value="TreeGrafter"/>
</dbReference>
<dbReference type="InterPro" id="IPR016189">
    <property type="entry name" value="Transl_init_fac_IF2/IF5_N"/>
</dbReference>
<evidence type="ECO:0000256" key="4">
    <source>
        <dbReference type="ARBA" id="ARBA00022553"/>
    </source>
</evidence>
<feature type="compositionally biased region" description="Basic and acidic residues" evidence="8">
    <location>
        <begin position="422"/>
        <end position="438"/>
    </location>
</feature>